<keyword evidence="8" id="KW-0949">S-adenosyl-L-methionine</keyword>
<comment type="subcellular location">
    <subcellularLocation>
        <location evidence="1">Cytoplasm</location>
    </subcellularLocation>
</comment>
<accession>A0A1F5SVI0</accession>
<dbReference type="PANTHER" id="PTHR11579">
    <property type="entry name" value="PROTEIN-L-ISOASPARTATE O-METHYLTRANSFERASE"/>
    <property type="match status" value="1"/>
</dbReference>
<evidence type="ECO:0000313" key="10">
    <source>
        <dbReference type="EMBL" id="OGF30734.1"/>
    </source>
</evidence>
<evidence type="ECO:0000256" key="8">
    <source>
        <dbReference type="ARBA" id="ARBA00022691"/>
    </source>
</evidence>
<dbReference type="PANTHER" id="PTHR11579:SF0">
    <property type="entry name" value="PROTEIN-L-ISOASPARTATE(D-ASPARTATE) O-METHYLTRANSFERASE"/>
    <property type="match status" value="1"/>
</dbReference>
<dbReference type="NCBIfam" id="TIGR00080">
    <property type="entry name" value="pimt"/>
    <property type="match status" value="1"/>
</dbReference>
<protein>
    <recommendedName>
        <fullName evidence="4 9">Protein-L-isoaspartate O-methyltransferase</fullName>
        <ecNumber evidence="3 9">2.1.1.77</ecNumber>
    </recommendedName>
</protein>
<keyword evidence="6 10" id="KW-0489">Methyltransferase</keyword>
<keyword evidence="7 10" id="KW-0808">Transferase</keyword>
<dbReference type="InterPro" id="IPR029063">
    <property type="entry name" value="SAM-dependent_MTases_sf"/>
</dbReference>
<dbReference type="InterPro" id="IPR000682">
    <property type="entry name" value="PCMT"/>
</dbReference>
<sequence length="209" mass="23040">MSLINELINDGYLKIPEIIQAFRIIKRQDFVLVDDRGQAEADLPLGIGYGQTISQPATVAFMLEKLKPKSGEKILDIGCGSGWTTALLAQIVGGRGRVYGLERIEALTDFAIANVNKYNFIKNRVVHIIGSDGFFGLSEFSPFDKIIASAAADEIPEAWLRQLKIGGRLIAPIGENLKSQSLTVAEKITDQEFKIKKYPGFIFVPLVKN</sequence>
<dbReference type="GO" id="GO:0032259">
    <property type="term" value="P:methylation"/>
    <property type="evidence" value="ECO:0007669"/>
    <property type="project" value="UniProtKB-KW"/>
</dbReference>
<proteinExistence type="inferred from homology"/>
<reference evidence="10 11" key="1">
    <citation type="journal article" date="2016" name="Nat. Commun.">
        <title>Thousands of microbial genomes shed light on interconnected biogeochemical processes in an aquifer system.</title>
        <authorList>
            <person name="Anantharaman K."/>
            <person name="Brown C.T."/>
            <person name="Hug L.A."/>
            <person name="Sharon I."/>
            <person name="Castelle C.J."/>
            <person name="Probst A.J."/>
            <person name="Thomas B.C."/>
            <person name="Singh A."/>
            <person name="Wilkins M.J."/>
            <person name="Karaoz U."/>
            <person name="Brodie E.L."/>
            <person name="Williams K.H."/>
            <person name="Hubbard S.S."/>
            <person name="Banfield J.F."/>
        </authorList>
    </citation>
    <scope>NUCLEOTIDE SEQUENCE [LARGE SCALE GENOMIC DNA]</scope>
</reference>
<dbReference type="GO" id="GO:0005737">
    <property type="term" value="C:cytoplasm"/>
    <property type="evidence" value="ECO:0007669"/>
    <property type="project" value="UniProtKB-SubCell"/>
</dbReference>
<evidence type="ECO:0000256" key="5">
    <source>
        <dbReference type="ARBA" id="ARBA00022490"/>
    </source>
</evidence>
<dbReference type="SUPFAM" id="SSF53335">
    <property type="entry name" value="S-adenosyl-L-methionine-dependent methyltransferases"/>
    <property type="match status" value="1"/>
</dbReference>
<dbReference type="PROSITE" id="PS01279">
    <property type="entry name" value="PCMT"/>
    <property type="match status" value="1"/>
</dbReference>
<dbReference type="GO" id="GO:0004719">
    <property type="term" value="F:protein-L-isoaspartate (D-aspartate) O-methyltransferase activity"/>
    <property type="evidence" value="ECO:0007669"/>
    <property type="project" value="UniProtKB-UniRule"/>
</dbReference>
<dbReference type="EC" id="2.1.1.77" evidence="3 9"/>
<dbReference type="CDD" id="cd02440">
    <property type="entry name" value="AdoMet_MTases"/>
    <property type="match status" value="1"/>
</dbReference>
<evidence type="ECO:0000256" key="4">
    <source>
        <dbReference type="ARBA" id="ARBA00013346"/>
    </source>
</evidence>
<evidence type="ECO:0000256" key="7">
    <source>
        <dbReference type="ARBA" id="ARBA00022679"/>
    </source>
</evidence>
<gene>
    <name evidence="10" type="ORF">A3H09_00955</name>
</gene>
<dbReference type="Gene3D" id="3.40.50.150">
    <property type="entry name" value="Vaccinia Virus protein VP39"/>
    <property type="match status" value="1"/>
</dbReference>
<dbReference type="GO" id="GO:0030091">
    <property type="term" value="P:protein repair"/>
    <property type="evidence" value="ECO:0007669"/>
    <property type="project" value="UniProtKB-UniRule"/>
</dbReference>
<dbReference type="EMBL" id="MFFY01000039">
    <property type="protein sequence ID" value="OGF30734.1"/>
    <property type="molecule type" value="Genomic_DNA"/>
</dbReference>
<organism evidence="10 11">
    <name type="scientific">Candidatus Falkowbacteria bacterium RIFCSPLOWO2_12_FULL_45_13</name>
    <dbReference type="NCBI Taxonomy" id="1797991"/>
    <lineage>
        <taxon>Bacteria</taxon>
        <taxon>Candidatus Falkowiibacteriota</taxon>
    </lineage>
</organism>
<name>A0A1F5SVI0_9BACT</name>
<keyword evidence="5" id="KW-0963">Cytoplasm</keyword>
<evidence type="ECO:0000256" key="1">
    <source>
        <dbReference type="ARBA" id="ARBA00004496"/>
    </source>
</evidence>
<dbReference type="Pfam" id="PF01135">
    <property type="entry name" value="PCMT"/>
    <property type="match status" value="1"/>
</dbReference>
<evidence type="ECO:0000256" key="9">
    <source>
        <dbReference type="NCBIfam" id="TIGR00080"/>
    </source>
</evidence>
<evidence type="ECO:0000256" key="2">
    <source>
        <dbReference type="ARBA" id="ARBA00005369"/>
    </source>
</evidence>
<dbReference type="AlphaFoldDB" id="A0A1F5SVI0"/>
<comment type="caution">
    <text evidence="10">The sequence shown here is derived from an EMBL/GenBank/DDBJ whole genome shotgun (WGS) entry which is preliminary data.</text>
</comment>
<evidence type="ECO:0000256" key="3">
    <source>
        <dbReference type="ARBA" id="ARBA00011890"/>
    </source>
</evidence>
<comment type="similarity">
    <text evidence="2">Belongs to the methyltransferase superfamily. L-isoaspartyl/D-aspartyl protein methyltransferase family.</text>
</comment>
<dbReference type="Proteomes" id="UP000176915">
    <property type="component" value="Unassembled WGS sequence"/>
</dbReference>
<evidence type="ECO:0000256" key="6">
    <source>
        <dbReference type="ARBA" id="ARBA00022603"/>
    </source>
</evidence>
<evidence type="ECO:0000313" key="11">
    <source>
        <dbReference type="Proteomes" id="UP000176915"/>
    </source>
</evidence>